<name>A0A815ID62_9BILA</name>
<dbReference type="GO" id="GO:0016579">
    <property type="term" value="P:protein deubiquitination"/>
    <property type="evidence" value="ECO:0007669"/>
    <property type="project" value="TreeGrafter"/>
</dbReference>
<organism evidence="4 7">
    <name type="scientific">Adineta steineri</name>
    <dbReference type="NCBI Taxonomy" id="433720"/>
    <lineage>
        <taxon>Eukaryota</taxon>
        <taxon>Metazoa</taxon>
        <taxon>Spiralia</taxon>
        <taxon>Gnathifera</taxon>
        <taxon>Rotifera</taxon>
        <taxon>Eurotatoria</taxon>
        <taxon>Bdelloidea</taxon>
        <taxon>Adinetida</taxon>
        <taxon>Adinetidae</taxon>
        <taxon>Adineta</taxon>
    </lineage>
</organism>
<dbReference type="PANTHER" id="PTHR13312:SF0">
    <property type="entry name" value="UBIQUITIN THIOESTERASE OTU1"/>
    <property type="match status" value="1"/>
</dbReference>
<dbReference type="GO" id="GO:0005634">
    <property type="term" value="C:nucleus"/>
    <property type="evidence" value="ECO:0007669"/>
    <property type="project" value="TreeGrafter"/>
</dbReference>
<protein>
    <recommendedName>
        <fullName evidence="3">Ubiquitin thioesterase OTU</fullName>
        <ecNumber evidence="3">3.4.19.12</ecNumber>
    </recommendedName>
</protein>
<evidence type="ECO:0000313" key="6">
    <source>
        <dbReference type="Proteomes" id="UP000663832"/>
    </source>
</evidence>
<evidence type="ECO:0000313" key="4">
    <source>
        <dbReference type="EMBL" id="CAF1364223.1"/>
    </source>
</evidence>
<dbReference type="EC" id="3.4.19.12" evidence="3"/>
<proteinExistence type="predicted"/>
<dbReference type="Proteomes" id="UP000663832">
    <property type="component" value="Unassembled WGS sequence"/>
</dbReference>
<sequence length="535" mass="61571">MLNSAIISASSHEFRRGQVPVDSSSLLSSIHYLNNTVVTSNNKKLRNFVAERIFKNKNLHAEILKRQANCTTAAQYREQIKKGQLHDGAIEIKVLSNLCDLFIRVVSMKENYPDSTNLPYLEYGDDAKTTKKCVYILYDEEAKHYDPLYIVNKDIEAEKLTIFERDNTETLLDLLRTFIQEKLHGVNSKESDCCISSCTTESPTQIKDFNAGEHLMDMITLKADRSSPVKRKLPNYQELTLGQDIEEQLSSDESILNDQEAKHAKIDEDEFLESLKTDSEFLTFEELFQTDFVASEFEPQIEQQSTTNSPAALSQLIKMLLEVDIAEGHRGRTRGEFIPKKSVKRNGQPSELGPPRYFSDQNGNTYLNLLMAERIFSNNLHQIYLEVVIITDEINGYAYINPYFKFMVAPNDPKVSPVLNPIYMFVDHKKELSSYSDMLRQLKLRLVVYTLTHRELMDSKQPLTIFSSPKNDNGQQAITARFNTQKTFKTAYDLHKMRFAFTLWTKQNGEKEFKRCGDTQYISSISTEDRTYTKS</sequence>
<evidence type="ECO:0000313" key="7">
    <source>
        <dbReference type="Proteomes" id="UP000663877"/>
    </source>
</evidence>
<keyword evidence="6" id="KW-1185">Reference proteome</keyword>
<evidence type="ECO:0000256" key="1">
    <source>
        <dbReference type="ARBA" id="ARBA00000707"/>
    </source>
</evidence>
<comment type="subcellular location">
    <subcellularLocation>
        <location evidence="3">Cytoplasm</location>
    </subcellularLocation>
</comment>
<evidence type="ECO:0000313" key="5">
    <source>
        <dbReference type="EMBL" id="CAF1601325.1"/>
    </source>
</evidence>
<dbReference type="EMBL" id="CAJNOM010001283">
    <property type="protein sequence ID" value="CAF1601325.1"/>
    <property type="molecule type" value="Genomic_DNA"/>
</dbReference>
<dbReference type="EMBL" id="CAJNOI010000936">
    <property type="protein sequence ID" value="CAF1364223.1"/>
    <property type="molecule type" value="Genomic_DNA"/>
</dbReference>
<dbReference type="GO" id="GO:0030968">
    <property type="term" value="P:endoplasmic reticulum unfolded protein response"/>
    <property type="evidence" value="ECO:0007669"/>
    <property type="project" value="TreeGrafter"/>
</dbReference>
<comment type="caution">
    <text evidence="4">The sequence shown here is derived from an EMBL/GenBank/DDBJ whole genome shotgun (WGS) entry which is preliminary data.</text>
</comment>
<evidence type="ECO:0000256" key="2">
    <source>
        <dbReference type="ARBA" id="ARBA00022801"/>
    </source>
</evidence>
<dbReference type="GO" id="GO:0036503">
    <property type="term" value="P:ERAD pathway"/>
    <property type="evidence" value="ECO:0007669"/>
    <property type="project" value="TreeGrafter"/>
</dbReference>
<dbReference type="PANTHER" id="PTHR13312">
    <property type="entry name" value="HIV-INDUCED PROTEIN-7-LIKE PROTEASE"/>
    <property type="match status" value="1"/>
</dbReference>
<dbReference type="GO" id="GO:0005829">
    <property type="term" value="C:cytosol"/>
    <property type="evidence" value="ECO:0007669"/>
    <property type="project" value="TreeGrafter"/>
</dbReference>
<dbReference type="Gene3D" id="3.90.70.80">
    <property type="match status" value="1"/>
</dbReference>
<dbReference type="AlphaFoldDB" id="A0A815ID62"/>
<evidence type="ECO:0000256" key="3">
    <source>
        <dbReference type="RuleBase" id="RU367104"/>
    </source>
</evidence>
<dbReference type="OrthoDB" id="10026671at2759"/>
<reference evidence="4" key="1">
    <citation type="submission" date="2021-02" db="EMBL/GenBank/DDBJ databases">
        <authorList>
            <person name="Nowell W R."/>
        </authorList>
    </citation>
    <scope>NUCLEOTIDE SEQUENCE</scope>
</reference>
<keyword evidence="2 3" id="KW-0378">Hydrolase</keyword>
<dbReference type="Proteomes" id="UP000663877">
    <property type="component" value="Unassembled WGS sequence"/>
</dbReference>
<keyword evidence="3" id="KW-0788">Thiol protease</keyword>
<keyword evidence="3" id="KW-0963">Cytoplasm</keyword>
<accession>A0A815ID62</accession>
<gene>
    <name evidence="4" type="ORF">BJG266_LOCUS35669</name>
    <name evidence="5" type="ORF">QVE165_LOCUS52696</name>
</gene>
<keyword evidence="3" id="KW-0833">Ubl conjugation pathway</keyword>
<comment type="catalytic activity">
    <reaction evidence="1 3">
        <text>Thiol-dependent hydrolysis of ester, thioester, amide, peptide and isopeptide bonds formed by the C-terminal Gly of ubiquitin (a 76-residue protein attached to proteins as an intracellular targeting signal).</text>
        <dbReference type="EC" id="3.4.19.12"/>
    </reaction>
</comment>
<dbReference type="GO" id="GO:0004843">
    <property type="term" value="F:cysteine-type deubiquitinase activity"/>
    <property type="evidence" value="ECO:0007669"/>
    <property type="project" value="UniProtKB-UniRule"/>
</dbReference>
<keyword evidence="3" id="KW-0645">Protease</keyword>
<comment type="function">
    <text evidence="3">Hydrolase that can remove conjugated ubiquitin from proteins and may therefore play an important regulatory role at the level of protein turnover by preventing degradation.</text>
</comment>